<dbReference type="GO" id="GO:0035091">
    <property type="term" value="F:phosphatidylinositol binding"/>
    <property type="evidence" value="ECO:0007669"/>
    <property type="project" value="InterPro"/>
</dbReference>
<proteinExistence type="predicted"/>
<reference evidence="2" key="3">
    <citation type="submission" date="2025-09" db="UniProtKB">
        <authorList>
            <consortium name="Ensembl"/>
        </authorList>
    </citation>
    <scope>IDENTIFICATION</scope>
</reference>
<dbReference type="CDD" id="cd07277">
    <property type="entry name" value="PX_RUN"/>
    <property type="match status" value="1"/>
</dbReference>
<keyword evidence="3" id="KW-1185">Reference proteome</keyword>
<dbReference type="FunCoup" id="H2ZLJ2">
    <property type="interactions" value="68"/>
</dbReference>
<dbReference type="SMART" id="SM00312">
    <property type="entry name" value="PX"/>
    <property type="match status" value="1"/>
</dbReference>
<feature type="domain" description="PX" evidence="1">
    <location>
        <begin position="120"/>
        <end position="243"/>
    </location>
</feature>
<evidence type="ECO:0000313" key="3">
    <source>
        <dbReference type="Proteomes" id="UP000007875"/>
    </source>
</evidence>
<sequence length="254" mass="29605">NEKLSAELKQITLSHQNSVKENEVLRSQLKKYVGAVQILESGSAEERVYEQKLVEVAEMHAELMEFNDHLHARFKSAVNFLHHMRAELIDLRGPMPTDELVDRIENDDLSGILESTPSPARISVWMPSVFLRGHGPDSSHFYQVFIRAGEEEWNVYRRYSEFYELHMQIAKKFPIVETYNFPPKKVLGNKGRRFVEERRKVLQTYIRLLINNIIRNHEKIVSNPTKQTLVALLPFFSESLSSDWDKKQHDSAKS</sequence>
<dbReference type="InterPro" id="IPR001683">
    <property type="entry name" value="PX_dom"/>
</dbReference>
<organism evidence="2 3">
    <name type="scientific">Ciona savignyi</name>
    <name type="common">Pacific transparent sea squirt</name>
    <dbReference type="NCBI Taxonomy" id="51511"/>
    <lineage>
        <taxon>Eukaryota</taxon>
        <taxon>Metazoa</taxon>
        <taxon>Chordata</taxon>
        <taxon>Tunicata</taxon>
        <taxon>Ascidiacea</taxon>
        <taxon>Phlebobranchia</taxon>
        <taxon>Cionidae</taxon>
        <taxon>Ciona</taxon>
    </lineage>
</organism>
<evidence type="ECO:0000313" key="2">
    <source>
        <dbReference type="Ensembl" id="ENSCSAVP00000018458.1"/>
    </source>
</evidence>
<dbReference type="Ensembl" id="ENSCSAVT00000018658.1">
    <property type="protein sequence ID" value="ENSCSAVP00000018458.1"/>
    <property type="gene ID" value="ENSCSAVG00000010839.1"/>
</dbReference>
<dbReference type="GeneTree" id="ENSGT00940000164324"/>
<dbReference type="PANTHER" id="PTHR47194">
    <property type="entry name" value="SORTING NEXIN-29-RELATED"/>
    <property type="match status" value="1"/>
</dbReference>
<dbReference type="Gene3D" id="3.30.1520.10">
    <property type="entry name" value="Phox-like domain"/>
    <property type="match status" value="1"/>
</dbReference>
<dbReference type="PROSITE" id="PS50195">
    <property type="entry name" value="PX"/>
    <property type="match status" value="1"/>
</dbReference>
<dbReference type="OMA" id="HPRETHN"/>
<protein>
    <recommendedName>
        <fullName evidence="1">PX domain-containing protein</fullName>
    </recommendedName>
</protein>
<dbReference type="eggNOG" id="KOG2101">
    <property type="taxonomic scope" value="Eukaryota"/>
</dbReference>
<name>H2ZLJ2_CIOSA</name>
<dbReference type="AlphaFoldDB" id="H2ZLJ2"/>
<dbReference type="InterPro" id="IPR037916">
    <property type="entry name" value="SNX29_PX"/>
</dbReference>
<dbReference type="PANTHER" id="PTHR47194:SF3">
    <property type="entry name" value="SORTING NEXIN 29"/>
    <property type="match status" value="1"/>
</dbReference>
<dbReference type="HOGENOM" id="CLU_045400_0_0_1"/>
<evidence type="ECO:0000259" key="1">
    <source>
        <dbReference type="PROSITE" id="PS50195"/>
    </source>
</evidence>
<accession>H2ZLJ2</accession>
<dbReference type="Pfam" id="PF00787">
    <property type="entry name" value="PX"/>
    <property type="match status" value="1"/>
</dbReference>
<reference evidence="3" key="1">
    <citation type="submission" date="2003-08" db="EMBL/GenBank/DDBJ databases">
        <authorList>
            <person name="Birren B."/>
            <person name="Nusbaum C."/>
            <person name="Abebe A."/>
            <person name="Abouelleil A."/>
            <person name="Adekoya E."/>
            <person name="Ait-zahra M."/>
            <person name="Allen N."/>
            <person name="Allen T."/>
            <person name="An P."/>
            <person name="Anderson M."/>
            <person name="Anderson S."/>
            <person name="Arachchi H."/>
            <person name="Armbruster J."/>
            <person name="Bachantsang P."/>
            <person name="Baldwin J."/>
            <person name="Barry A."/>
            <person name="Bayul T."/>
            <person name="Blitshsteyn B."/>
            <person name="Bloom T."/>
            <person name="Blye J."/>
            <person name="Boguslavskiy L."/>
            <person name="Borowsky M."/>
            <person name="Boukhgalter B."/>
            <person name="Brunache A."/>
            <person name="Butler J."/>
            <person name="Calixte N."/>
            <person name="Calvo S."/>
            <person name="Camarata J."/>
            <person name="Campo K."/>
            <person name="Chang J."/>
            <person name="Cheshatsang Y."/>
            <person name="Citroen M."/>
            <person name="Collymore A."/>
            <person name="Considine T."/>
            <person name="Cook A."/>
            <person name="Cooke P."/>
            <person name="Corum B."/>
            <person name="Cuomo C."/>
            <person name="David R."/>
            <person name="Dawoe T."/>
            <person name="Degray S."/>
            <person name="Dodge S."/>
            <person name="Dooley K."/>
            <person name="Dorje P."/>
            <person name="Dorjee K."/>
            <person name="Dorris L."/>
            <person name="Duffey N."/>
            <person name="Dupes A."/>
            <person name="Elkins T."/>
            <person name="Engels R."/>
            <person name="Erickson J."/>
            <person name="Farina A."/>
            <person name="Faro S."/>
            <person name="Ferreira P."/>
            <person name="Fischer H."/>
            <person name="Fitzgerald M."/>
            <person name="Foley K."/>
            <person name="Gage D."/>
            <person name="Galagan J."/>
            <person name="Gearin G."/>
            <person name="Gnerre S."/>
            <person name="Gnirke A."/>
            <person name="Goyette A."/>
            <person name="Graham J."/>
            <person name="Grandbois E."/>
            <person name="Gyaltsen K."/>
            <person name="Hafez N."/>
            <person name="Hagopian D."/>
            <person name="Hagos B."/>
            <person name="Hall J."/>
            <person name="Hatcher B."/>
            <person name="Heller A."/>
            <person name="Higgins H."/>
            <person name="Honan T."/>
            <person name="Horn A."/>
            <person name="Houde N."/>
            <person name="Hughes L."/>
            <person name="Hulme W."/>
            <person name="Husby E."/>
            <person name="Iliev I."/>
            <person name="Jaffe D."/>
            <person name="Jones C."/>
            <person name="Kamal M."/>
            <person name="Kamat A."/>
            <person name="Kamvysselis M."/>
            <person name="Karlsson E."/>
            <person name="Kells C."/>
            <person name="Kieu A."/>
            <person name="Kisner P."/>
            <person name="Kodira C."/>
            <person name="Kulbokas E."/>
            <person name="Labutti K."/>
            <person name="Lama D."/>
            <person name="Landers T."/>
            <person name="Leger J."/>
            <person name="Levine S."/>
            <person name="Lewis D."/>
            <person name="Lewis T."/>
            <person name="Lindblad-toh K."/>
            <person name="Liu X."/>
            <person name="Lokyitsang T."/>
            <person name="Lokyitsang Y."/>
            <person name="Lucien O."/>
            <person name="Lui A."/>
            <person name="Ma L.J."/>
            <person name="Mabbitt R."/>
            <person name="Macdonald J."/>
            <person name="Maclean C."/>
            <person name="Major J."/>
            <person name="Manning J."/>
            <person name="Marabella R."/>
            <person name="Maru K."/>
            <person name="Matthews C."/>
            <person name="Mauceli E."/>
            <person name="Mccarthy M."/>
            <person name="Mcdonough S."/>
            <person name="Mcghee T."/>
            <person name="Meldrim J."/>
            <person name="Meneus L."/>
            <person name="Mesirov J."/>
            <person name="Mihalev A."/>
            <person name="Mihova T."/>
            <person name="Mikkelsen T."/>
            <person name="Mlenga V."/>
            <person name="Moru K."/>
            <person name="Mozes J."/>
            <person name="Mulrain L."/>
            <person name="Munson G."/>
            <person name="Naylor J."/>
            <person name="Newes C."/>
            <person name="Nguyen C."/>
            <person name="Nguyen N."/>
            <person name="Nguyen T."/>
            <person name="Nicol R."/>
            <person name="Nielsen C."/>
            <person name="Nizzari M."/>
            <person name="Norbu C."/>
            <person name="Norbu N."/>
            <person name="O'donnell P."/>
            <person name="Okoawo O."/>
            <person name="O'leary S."/>
            <person name="Omotosho B."/>
            <person name="O'neill K."/>
            <person name="Osman S."/>
            <person name="Parker S."/>
            <person name="Perrin D."/>
            <person name="Phunkhang P."/>
            <person name="Piqani B."/>
            <person name="Purcell S."/>
            <person name="Rachupka T."/>
            <person name="Ramasamy U."/>
            <person name="Rameau R."/>
            <person name="Ray V."/>
            <person name="Raymond C."/>
            <person name="Retta R."/>
            <person name="Richardson S."/>
            <person name="Rise C."/>
            <person name="Rodriguez J."/>
            <person name="Rogers J."/>
            <person name="Rogov P."/>
            <person name="Rutman M."/>
            <person name="Schupbach R."/>
            <person name="Seaman C."/>
            <person name="Settipalli S."/>
            <person name="Sharpe T."/>
            <person name="Sheridan J."/>
            <person name="Sherpa N."/>
            <person name="Shi J."/>
            <person name="Smirnov S."/>
            <person name="Smith C."/>
            <person name="Sougnez C."/>
            <person name="Spencer B."/>
            <person name="Stalker J."/>
            <person name="Stange-thomann N."/>
            <person name="Stavropoulos S."/>
            <person name="Stetson K."/>
            <person name="Stone C."/>
            <person name="Stone S."/>
            <person name="Stubbs M."/>
            <person name="Talamas J."/>
            <person name="Tchuinga P."/>
            <person name="Tenzing P."/>
            <person name="Tesfaye S."/>
            <person name="Theodore J."/>
            <person name="Thoulutsang Y."/>
            <person name="Topham K."/>
            <person name="Towey S."/>
            <person name="Tsamla T."/>
            <person name="Tsomo N."/>
            <person name="Vallee D."/>
            <person name="Vassiliev H."/>
            <person name="Venkataraman V."/>
            <person name="Vinson J."/>
            <person name="Vo A."/>
            <person name="Wade C."/>
            <person name="Wang S."/>
            <person name="Wangchuk T."/>
            <person name="Wangdi T."/>
            <person name="Whittaker C."/>
            <person name="Wilkinson J."/>
            <person name="Wu Y."/>
            <person name="Wyman D."/>
            <person name="Yadav S."/>
            <person name="Yang S."/>
            <person name="Yang X."/>
            <person name="Yeager S."/>
            <person name="Yee E."/>
            <person name="Young G."/>
            <person name="Zainoun J."/>
            <person name="Zembeck L."/>
            <person name="Zimmer A."/>
            <person name="Zody M."/>
            <person name="Lander E."/>
        </authorList>
    </citation>
    <scope>NUCLEOTIDE SEQUENCE [LARGE SCALE GENOMIC DNA]</scope>
</reference>
<dbReference type="Proteomes" id="UP000007875">
    <property type="component" value="Unassembled WGS sequence"/>
</dbReference>
<dbReference type="STRING" id="51511.ENSCSAVP00000018458"/>
<dbReference type="InterPro" id="IPR036871">
    <property type="entry name" value="PX_dom_sf"/>
</dbReference>
<reference evidence="2" key="2">
    <citation type="submission" date="2025-08" db="UniProtKB">
        <authorList>
            <consortium name="Ensembl"/>
        </authorList>
    </citation>
    <scope>IDENTIFICATION</scope>
</reference>
<dbReference type="InParanoid" id="H2ZLJ2"/>
<dbReference type="SUPFAM" id="SSF64268">
    <property type="entry name" value="PX domain"/>
    <property type="match status" value="1"/>
</dbReference>